<dbReference type="InterPro" id="IPR007076">
    <property type="entry name" value="TfoX_N"/>
</dbReference>
<dbReference type="KEGG" id="tsph:KIH39_18165"/>
<sequence length="109" mass="12288">MAYDESLAIRIREVLTHTSGIVEKKMFGGVGFLLQGNMLVGVLKDSLIVRLGPDQYENALLESHVREFDITGRAMKGWVMVGPEGVEEDDQLQQWIDQALNFVRTLPKK</sequence>
<dbReference type="AlphaFoldDB" id="A0A8E6B290"/>
<dbReference type="SUPFAM" id="SSF159894">
    <property type="entry name" value="YgaC/TfoX-N like"/>
    <property type="match status" value="1"/>
</dbReference>
<feature type="domain" description="TfoX N-terminal" evidence="1">
    <location>
        <begin position="15"/>
        <end position="101"/>
    </location>
</feature>
<dbReference type="RefSeq" id="WP_213494648.1">
    <property type="nucleotide sequence ID" value="NZ_CP074694.1"/>
</dbReference>
<proteinExistence type="predicted"/>
<accession>A0A8E6B290</accession>
<reference evidence="2" key="1">
    <citation type="submission" date="2021-05" db="EMBL/GenBank/DDBJ databases">
        <title>Complete genome sequence of the cellulolytic planctomycete Telmatocola sphagniphila SP2T and characterization of the first cellulase from planctomycetes.</title>
        <authorList>
            <person name="Rakitin A.L."/>
            <person name="Beletsky A.V."/>
            <person name="Naumoff D.G."/>
            <person name="Kulichevskaya I.S."/>
            <person name="Mardanov A.V."/>
            <person name="Ravin N.V."/>
            <person name="Dedysh S.N."/>
        </authorList>
    </citation>
    <scope>NUCLEOTIDE SEQUENCE</scope>
    <source>
        <strain evidence="2">SP2T</strain>
    </source>
</reference>
<dbReference type="Gene3D" id="3.30.1460.30">
    <property type="entry name" value="YgaC/TfoX-N like chaperone"/>
    <property type="match status" value="1"/>
</dbReference>
<gene>
    <name evidence="2" type="ORF">KIH39_18165</name>
</gene>
<dbReference type="Pfam" id="PF04993">
    <property type="entry name" value="TfoX_N"/>
    <property type="match status" value="1"/>
</dbReference>
<keyword evidence="3" id="KW-1185">Reference proteome</keyword>
<evidence type="ECO:0000313" key="3">
    <source>
        <dbReference type="Proteomes" id="UP000676194"/>
    </source>
</evidence>
<organism evidence="2 3">
    <name type="scientific">Telmatocola sphagniphila</name>
    <dbReference type="NCBI Taxonomy" id="1123043"/>
    <lineage>
        <taxon>Bacteria</taxon>
        <taxon>Pseudomonadati</taxon>
        <taxon>Planctomycetota</taxon>
        <taxon>Planctomycetia</taxon>
        <taxon>Gemmatales</taxon>
        <taxon>Gemmataceae</taxon>
    </lineage>
</organism>
<evidence type="ECO:0000259" key="1">
    <source>
        <dbReference type="Pfam" id="PF04993"/>
    </source>
</evidence>
<name>A0A8E6B290_9BACT</name>
<dbReference type="EMBL" id="CP074694">
    <property type="protein sequence ID" value="QVL30765.1"/>
    <property type="molecule type" value="Genomic_DNA"/>
</dbReference>
<evidence type="ECO:0000313" key="2">
    <source>
        <dbReference type="EMBL" id="QVL30765.1"/>
    </source>
</evidence>
<protein>
    <submittedName>
        <fullName evidence="2">TfoX/Sxy family protein</fullName>
    </submittedName>
</protein>
<dbReference type="Proteomes" id="UP000676194">
    <property type="component" value="Chromosome"/>
</dbReference>